<organism evidence="1 2">
    <name type="scientific">Platysternon megacephalum</name>
    <name type="common">big-headed turtle</name>
    <dbReference type="NCBI Taxonomy" id="55544"/>
    <lineage>
        <taxon>Eukaryota</taxon>
        <taxon>Metazoa</taxon>
        <taxon>Chordata</taxon>
        <taxon>Craniata</taxon>
        <taxon>Vertebrata</taxon>
        <taxon>Euteleostomi</taxon>
        <taxon>Archelosauria</taxon>
        <taxon>Testudinata</taxon>
        <taxon>Testudines</taxon>
        <taxon>Cryptodira</taxon>
        <taxon>Durocryptodira</taxon>
        <taxon>Testudinoidea</taxon>
        <taxon>Platysternidae</taxon>
        <taxon>Platysternon</taxon>
    </lineage>
</organism>
<dbReference type="Proteomes" id="UP000297703">
    <property type="component" value="Unassembled WGS sequence"/>
</dbReference>
<sequence>MLERKKKNPFSLKFFLGKGGKRVSQPALILPESQICVHWHSPATLQLRVRAELLTIQFPSSPHVPEWQAVVSVSHTETQPSEQSRVKASGWCAPKSLLLEVIVAGLLSSRAGPM</sequence>
<comment type="caution">
    <text evidence="1">The sequence shown here is derived from an EMBL/GenBank/DDBJ whole genome shotgun (WGS) entry which is preliminary data.</text>
</comment>
<gene>
    <name evidence="1" type="ORF">DR999_PMT17383</name>
</gene>
<accession>A0A4D9DSC1</accession>
<evidence type="ECO:0000313" key="1">
    <source>
        <dbReference type="EMBL" id="TFK00461.1"/>
    </source>
</evidence>
<dbReference type="EMBL" id="QXTE01000269">
    <property type="protein sequence ID" value="TFK00461.1"/>
    <property type="molecule type" value="Genomic_DNA"/>
</dbReference>
<reference evidence="1 2" key="2">
    <citation type="submission" date="2019-04" db="EMBL/GenBank/DDBJ databases">
        <title>The genome sequence of big-headed turtle.</title>
        <authorList>
            <person name="Gong S."/>
        </authorList>
    </citation>
    <scope>NUCLEOTIDE SEQUENCE [LARGE SCALE GENOMIC DNA]</scope>
    <source>
        <strain evidence="1">DO16091913</strain>
        <tissue evidence="1">Muscle</tissue>
    </source>
</reference>
<dbReference type="AlphaFoldDB" id="A0A4D9DSC1"/>
<proteinExistence type="predicted"/>
<evidence type="ECO:0000313" key="2">
    <source>
        <dbReference type="Proteomes" id="UP000297703"/>
    </source>
</evidence>
<name>A0A4D9DSC1_9SAUR</name>
<protein>
    <submittedName>
        <fullName evidence="1">Protein C-ets-2</fullName>
    </submittedName>
</protein>
<reference evidence="1 2" key="1">
    <citation type="submission" date="2019-04" db="EMBL/GenBank/DDBJ databases">
        <title>Draft genome of the big-headed turtle Platysternon megacephalum.</title>
        <authorList>
            <person name="Gong S."/>
        </authorList>
    </citation>
    <scope>NUCLEOTIDE SEQUENCE [LARGE SCALE GENOMIC DNA]</scope>
    <source>
        <strain evidence="1">DO16091913</strain>
        <tissue evidence="1">Muscle</tissue>
    </source>
</reference>
<keyword evidence="2" id="KW-1185">Reference proteome</keyword>